<feature type="compositionally biased region" description="Low complexity" evidence="6">
    <location>
        <begin position="43"/>
        <end position="52"/>
    </location>
</feature>
<gene>
    <name evidence="8" type="ORF">PO878_13835</name>
</gene>
<dbReference type="PANTHER" id="PTHR30457:SF0">
    <property type="entry name" value="PHOSPHATASE, PUTATIVE (AFU_ORTHOLOGUE AFUA_4G01070)-RELATED"/>
    <property type="match status" value="1"/>
</dbReference>
<dbReference type="PANTHER" id="PTHR30457">
    <property type="entry name" value="5'-NUCLEOTIDASE SURE"/>
    <property type="match status" value="1"/>
</dbReference>
<dbReference type="InterPro" id="IPR036523">
    <property type="entry name" value="SurE-like_sf"/>
</dbReference>
<dbReference type="EMBL" id="CP116942">
    <property type="protein sequence ID" value="WCO65580.1"/>
    <property type="molecule type" value="Genomic_DNA"/>
</dbReference>
<evidence type="ECO:0000313" key="8">
    <source>
        <dbReference type="EMBL" id="WCO65580.1"/>
    </source>
</evidence>
<dbReference type="InterPro" id="IPR002828">
    <property type="entry name" value="SurE-like_Pase/nucleotidase"/>
</dbReference>
<dbReference type="Gene3D" id="3.40.1210.10">
    <property type="entry name" value="Survival protein SurE-like phosphatase/nucleotidase"/>
    <property type="match status" value="1"/>
</dbReference>
<dbReference type="GO" id="GO:0008253">
    <property type="term" value="F:5'-nucleotidase activity"/>
    <property type="evidence" value="ECO:0007669"/>
    <property type="project" value="UniProtKB-EC"/>
</dbReference>
<dbReference type="RefSeq" id="WP_272735107.1">
    <property type="nucleotide sequence ID" value="NZ_CP116942.1"/>
</dbReference>
<evidence type="ECO:0000313" key="9">
    <source>
        <dbReference type="Proteomes" id="UP001216390"/>
    </source>
</evidence>
<sequence length="293" mass="29325">MHATTSARLPLGGRALAALVVLVLLLGASACGGDDDGSDPDESGTTTTAEATEGGGEEAAGGLSVLVTNDDGYDSEGIDAVVTALEGLDGVTVDVVAPLEQQSGQGGTYTEGAVETQEEETASGTEAVAVDGYPADAVRVALEDLGLEPDLVVSGINEGQNLGPLVDISGTVGAARAAVAAGVPALALSGGLMDFDAEAGVPFLLDWVEENREALEAGDAPVEVVSINIPSCTEGEVRGLEEVPVGTDGSQAIVEQDCTSTLEDPADDLEAFNNGFATLTVLPDDPATPYQPG</sequence>
<reference evidence="8" key="1">
    <citation type="submission" date="2023-01" db="EMBL/GenBank/DDBJ databases">
        <title>The diversity of Class Acidimicrobiia in South China Sea sediment environments and the proposal of Iamia marina sp. nov., a novel species of the genus Iamia.</title>
        <authorList>
            <person name="He Y."/>
            <person name="Tian X."/>
        </authorList>
    </citation>
    <scope>NUCLEOTIDE SEQUENCE</scope>
    <source>
        <strain evidence="8">DSM 19957</strain>
    </source>
</reference>
<keyword evidence="4" id="KW-0479">Metal-binding</keyword>
<keyword evidence="5" id="KW-0378">Hydrolase</keyword>
<comment type="catalytic activity">
    <reaction evidence="1">
        <text>a ribonucleoside 5'-phosphate + H2O = a ribonucleoside + phosphate</text>
        <dbReference type="Rhea" id="RHEA:12484"/>
        <dbReference type="ChEBI" id="CHEBI:15377"/>
        <dbReference type="ChEBI" id="CHEBI:18254"/>
        <dbReference type="ChEBI" id="CHEBI:43474"/>
        <dbReference type="ChEBI" id="CHEBI:58043"/>
        <dbReference type="EC" id="3.1.3.5"/>
    </reaction>
</comment>
<feature type="compositionally biased region" description="Acidic residues" evidence="6">
    <location>
        <begin position="33"/>
        <end position="42"/>
    </location>
</feature>
<protein>
    <recommendedName>
        <fullName evidence="3">5'-nucleotidase</fullName>
        <ecNumber evidence="3">3.1.3.5</ecNumber>
    </recommendedName>
</protein>
<feature type="domain" description="Survival protein SurE-like phosphatase/nucleotidase" evidence="7">
    <location>
        <begin position="65"/>
        <end position="242"/>
    </location>
</feature>
<feature type="region of interest" description="Disordered" evidence="6">
    <location>
        <begin position="32"/>
        <end position="61"/>
    </location>
</feature>
<evidence type="ECO:0000256" key="1">
    <source>
        <dbReference type="ARBA" id="ARBA00000815"/>
    </source>
</evidence>
<evidence type="ECO:0000256" key="6">
    <source>
        <dbReference type="SAM" id="MobiDB-lite"/>
    </source>
</evidence>
<dbReference type="KEGG" id="ima:PO878_13835"/>
<evidence type="ECO:0000259" key="7">
    <source>
        <dbReference type="Pfam" id="PF01975"/>
    </source>
</evidence>
<dbReference type="EC" id="3.1.3.5" evidence="3"/>
<dbReference type="SUPFAM" id="SSF64167">
    <property type="entry name" value="SurE-like"/>
    <property type="match status" value="1"/>
</dbReference>
<accession>A0AAE9Y426</accession>
<comment type="similarity">
    <text evidence="2">Belongs to the SurE nucleotidase family.</text>
</comment>
<evidence type="ECO:0000256" key="5">
    <source>
        <dbReference type="ARBA" id="ARBA00022801"/>
    </source>
</evidence>
<dbReference type="AlphaFoldDB" id="A0AAE9Y426"/>
<dbReference type="GO" id="GO:0046872">
    <property type="term" value="F:metal ion binding"/>
    <property type="evidence" value="ECO:0007669"/>
    <property type="project" value="UniProtKB-KW"/>
</dbReference>
<dbReference type="Pfam" id="PF01975">
    <property type="entry name" value="SurE"/>
    <property type="match status" value="1"/>
</dbReference>
<dbReference type="Proteomes" id="UP001216390">
    <property type="component" value="Chromosome"/>
</dbReference>
<evidence type="ECO:0000256" key="3">
    <source>
        <dbReference type="ARBA" id="ARBA00012643"/>
    </source>
</evidence>
<name>A0AAE9Y426_9ACTN</name>
<organism evidence="8 9">
    <name type="scientific">Iamia majanohamensis</name>
    <dbReference type="NCBI Taxonomy" id="467976"/>
    <lineage>
        <taxon>Bacteria</taxon>
        <taxon>Bacillati</taxon>
        <taxon>Actinomycetota</taxon>
        <taxon>Acidimicrobiia</taxon>
        <taxon>Acidimicrobiales</taxon>
        <taxon>Iamiaceae</taxon>
        <taxon>Iamia</taxon>
    </lineage>
</organism>
<evidence type="ECO:0000256" key="2">
    <source>
        <dbReference type="ARBA" id="ARBA00011062"/>
    </source>
</evidence>
<evidence type="ECO:0000256" key="4">
    <source>
        <dbReference type="ARBA" id="ARBA00022723"/>
    </source>
</evidence>
<proteinExistence type="inferred from homology"/>
<keyword evidence="9" id="KW-1185">Reference proteome</keyword>
<dbReference type="InterPro" id="IPR030048">
    <property type="entry name" value="SurE"/>
</dbReference>